<evidence type="ECO:0000259" key="4">
    <source>
        <dbReference type="Pfam" id="PF13649"/>
    </source>
</evidence>
<evidence type="ECO:0000256" key="3">
    <source>
        <dbReference type="ARBA" id="ARBA00022691"/>
    </source>
</evidence>
<protein>
    <submittedName>
        <fullName evidence="5">Methyltransferase domain-containing protein</fullName>
    </submittedName>
</protein>
<evidence type="ECO:0000313" key="6">
    <source>
        <dbReference type="Proteomes" id="UP000198906"/>
    </source>
</evidence>
<sequence length="252" mass="26469">MTTTTTTVAPAGGDAIGAAVQACHRAGSSAGIAHAVLERDDGMLTVNDAAVYLSEDTTWSEVERRAPLAATGMVLDLGCGAGRHARALMRRGLDVRGVDNSPGMVAVAHSLGVDVELADLGALPADLGTFDTFLLLGGNLGLLGSRAAGRHILSSLTRLARSGARIIGTGINPYRLTHAAHQRYGEGNVAAGRMFGQYRMRARFEDVSSDWFDLLLLSPQELGGLAEGTGWTLCDLDEDDTFPMYTATLRLG</sequence>
<dbReference type="GO" id="GO:0032259">
    <property type="term" value="P:methylation"/>
    <property type="evidence" value="ECO:0007669"/>
    <property type="project" value="UniProtKB-KW"/>
</dbReference>
<keyword evidence="6" id="KW-1185">Reference proteome</keyword>
<reference evidence="6" key="1">
    <citation type="submission" date="2016-06" db="EMBL/GenBank/DDBJ databases">
        <authorList>
            <person name="Varghese N."/>
        </authorList>
    </citation>
    <scope>NUCLEOTIDE SEQUENCE [LARGE SCALE GENOMIC DNA]</scope>
    <source>
        <strain evidence="6">DSM 46123</strain>
    </source>
</reference>
<keyword evidence="3" id="KW-0949">S-adenosyl-L-methionine</keyword>
<evidence type="ECO:0000313" key="5">
    <source>
        <dbReference type="EMBL" id="SCL24775.1"/>
    </source>
</evidence>
<dbReference type="GO" id="GO:0008168">
    <property type="term" value="F:methyltransferase activity"/>
    <property type="evidence" value="ECO:0007669"/>
    <property type="project" value="UniProtKB-KW"/>
</dbReference>
<dbReference type="AlphaFoldDB" id="A0A1C6S673"/>
<dbReference type="EMBL" id="FMHU01000002">
    <property type="protein sequence ID" value="SCL24775.1"/>
    <property type="molecule type" value="Genomic_DNA"/>
</dbReference>
<dbReference type="PANTHER" id="PTHR43464:SF19">
    <property type="entry name" value="UBIQUINONE BIOSYNTHESIS O-METHYLTRANSFERASE, MITOCHONDRIAL"/>
    <property type="match status" value="1"/>
</dbReference>
<dbReference type="Pfam" id="PF13649">
    <property type="entry name" value="Methyltransf_25"/>
    <property type="match status" value="1"/>
</dbReference>
<dbReference type="InterPro" id="IPR041698">
    <property type="entry name" value="Methyltransf_25"/>
</dbReference>
<feature type="domain" description="Methyltransferase" evidence="4">
    <location>
        <begin position="74"/>
        <end position="158"/>
    </location>
</feature>
<dbReference type="Gene3D" id="3.40.50.150">
    <property type="entry name" value="Vaccinia Virus protein VP39"/>
    <property type="match status" value="1"/>
</dbReference>
<proteinExistence type="predicted"/>
<dbReference type="InterPro" id="IPR029063">
    <property type="entry name" value="SAM-dependent_MTases_sf"/>
</dbReference>
<keyword evidence="2 5" id="KW-0808">Transferase</keyword>
<dbReference type="Proteomes" id="UP000198906">
    <property type="component" value="Unassembled WGS sequence"/>
</dbReference>
<evidence type="ECO:0000256" key="2">
    <source>
        <dbReference type="ARBA" id="ARBA00022679"/>
    </source>
</evidence>
<name>A0A1C6S673_9ACTN</name>
<keyword evidence="1 5" id="KW-0489">Methyltransferase</keyword>
<organism evidence="5 6">
    <name type="scientific">Micromonospora inyonensis</name>
    <dbReference type="NCBI Taxonomy" id="47866"/>
    <lineage>
        <taxon>Bacteria</taxon>
        <taxon>Bacillati</taxon>
        <taxon>Actinomycetota</taxon>
        <taxon>Actinomycetes</taxon>
        <taxon>Micromonosporales</taxon>
        <taxon>Micromonosporaceae</taxon>
        <taxon>Micromonospora</taxon>
    </lineage>
</organism>
<dbReference type="STRING" id="47866.GA0074694_4031"/>
<accession>A0A1C6S673</accession>
<evidence type="ECO:0000256" key="1">
    <source>
        <dbReference type="ARBA" id="ARBA00022603"/>
    </source>
</evidence>
<gene>
    <name evidence="5" type="ORF">GA0074694_4031</name>
</gene>
<dbReference type="PANTHER" id="PTHR43464">
    <property type="entry name" value="METHYLTRANSFERASE"/>
    <property type="match status" value="1"/>
</dbReference>
<dbReference type="CDD" id="cd02440">
    <property type="entry name" value="AdoMet_MTases"/>
    <property type="match status" value="1"/>
</dbReference>
<dbReference type="SUPFAM" id="SSF53335">
    <property type="entry name" value="S-adenosyl-L-methionine-dependent methyltransferases"/>
    <property type="match status" value="1"/>
</dbReference>